<name>A0A409Y0K4_9AGAR</name>
<feature type="region of interest" description="Disordered" evidence="1">
    <location>
        <begin position="230"/>
        <end position="261"/>
    </location>
</feature>
<reference evidence="2 3" key="1">
    <citation type="journal article" date="2018" name="Evol. Lett.">
        <title>Horizontal gene cluster transfer increased hallucinogenic mushroom diversity.</title>
        <authorList>
            <person name="Reynolds H.T."/>
            <person name="Vijayakumar V."/>
            <person name="Gluck-Thaler E."/>
            <person name="Korotkin H.B."/>
            <person name="Matheny P.B."/>
            <person name="Slot J.C."/>
        </authorList>
    </citation>
    <scope>NUCLEOTIDE SEQUENCE [LARGE SCALE GENOMIC DNA]</scope>
    <source>
        <strain evidence="2 3">SRW20</strain>
    </source>
</reference>
<evidence type="ECO:0000313" key="2">
    <source>
        <dbReference type="EMBL" id="PPQ96540.1"/>
    </source>
</evidence>
<accession>A0A409Y0K4</accession>
<keyword evidence="3" id="KW-1185">Reference proteome</keyword>
<dbReference type="InParanoid" id="A0A409Y0K4"/>
<gene>
    <name evidence="2" type="ORF">CVT26_006389</name>
</gene>
<feature type="compositionally biased region" description="Basic and acidic residues" evidence="1">
    <location>
        <begin position="232"/>
        <end position="248"/>
    </location>
</feature>
<sequence>MSQTYQRYDPVRESMANYRPAYPNPNPMDMDVDMCTAQPFIPDYRHYARDPSVDYSHCSSRQPEFPAYHNHARDPSVDYSRCSSQQPEDDPRDIMIDLRQAVRVTPSFNNRCIRPGCNEIIEGAKAYALIAHIKACHPLQRQWMGAQDWEAACLDYNCNELFHADSEAKVLEKMDKHVRRRHWRLWTRFCPVAGCREEVDGGKVGMSQHILSVHHHRFSYYHWLEDDEPDWTEDRRPKKDSVKGKDSVGKASSSRRTRGTK</sequence>
<dbReference type="AlphaFoldDB" id="A0A409Y0K4"/>
<protein>
    <submittedName>
        <fullName evidence="2">Uncharacterized protein</fullName>
    </submittedName>
</protein>
<evidence type="ECO:0000256" key="1">
    <source>
        <dbReference type="SAM" id="MobiDB-lite"/>
    </source>
</evidence>
<proteinExistence type="predicted"/>
<comment type="caution">
    <text evidence="2">The sequence shown here is derived from an EMBL/GenBank/DDBJ whole genome shotgun (WGS) entry which is preliminary data.</text>
</comment>
<dbReference type="Proteomes" id="UP000284706">
    <property type="component" value="Unassembled WGS sequence"/>
</dbReference>
<dbReference type="EMBL" id="NHYE01001358">
    <property type="protein sequence ID" value="PPQ96540.1"/>
    <property type="molecule type" value="Genomic_DNA"/>
</dbReference>
<evidence type="ECO:0000313" key="3">
    <source>
        <dbReference type="Proteomes" id="UP000284706"/>
    </source>
</evidence>
<organism evidence="2 3">
    <name type="scientific">Gymnopilus dilepis</name>
    <dbReference type="NCBI Taxonomy" id="231916"/>
    <lineage>
        <taxon>Eukaryota</taxon>
        <taxon>Fungi</taxon>
        <taxon>Dikarya</taxon>
        <taxon>Basidiomycota</taxon>
        <taxon>Agaricomycotina</taxon>
        <taxon>Agaricomycetes</taxon>
        <taxon>Agaricomycetidae</taxon>
        <taxon>Agaricales</taxon>
        <taxon>Agaricineae</taxon>
        <taxon>Hymenogastraceae</taxon>
        <taxon>Gymnopilus</taxon>
    </lineage>
</organism>